<comment type="caution">
    <text evidence="1">The sequence shown here is derived from an EMBL/GenBank/DDBJ whole genome shotgun (WGS) entry which is preliminary data.</text>
</comment>
<accession>A0A9P0QEN3</accession>
<evidence type="ECO:0000313" key="1">
    <source>
        <dbReference type="EMBL" id="CAH2018725.1"/>
    </source>
</evidence>
<dbReference type="Proteomes" id="UP001152888">
    <property type="component" value="Unassembled WGS sequence"/>
</dbReference>
<dbReference type="EMBL" id="CAKOFQ010009906">
    <property type="protein sequence ID" value="CAH2018725.1"/>
    <property type="molecule type" value="Genomic_DNA"/>
</dbReference>
<proteinExistence type="predicted"/>
<reference evidence="1" key="1">
    <citation type="submission" date="2022-03" db="EMBL/GenBank/DDBJ databases">
        <authorList>
            <person name="Sayadi A."/>
        </authorList>
    </citation>
    <scope>NUCLEOTIDE SEQUENCE</scope>
</reference>
<evidence type="ECO:0000313" key="2">
    <source>
        <dbReference type="Proteomes" id="UP001152888"/>
    </source>
</evidence>
<name>A0A9P0QEN3_ACAOB</name>
<gene>
    <name evidence="1" type="ORF">ACAOBT_LOCUS36789</name>
</gene>
<protein>
    <submittedName>
        <fullName evidence="1">Uncharacterized protein</fullName>
    </submittedName>
</protein>
<keyword evidence="2" id="KW-1185">Reference proteome</keyword>
<sequence>MEMSISTGKENLL</sequence>
<organism evidence="1 2">
    <name type="scientific">Acanthoscelides obtectus</name>
    <name type="common">Bean weevil</name>
    <name type="synonym">Bruchus obtectus</name>
    <dbReference type="NCBI Taxonomy" id="200917"/>
    <lineage>
        <taxon>Eukaryota</taxon>
        <taxon>Metazoa</taxon>
        <taxon>Ecdysozoa</taxon>
        <taxon>Arthropoda</taxon>
        <taxon>Hexapoda</taxon>
        <taxon>Insecta</taxon>
        <taxon>Pterygota</taxon>
        <taxon>Neoptera</taxon>
        <taxon>Endopterygota</taxon>
        <taxon>Coleoptera</taxon>
        <taxon>Polyphaga</taxon>
        <taxon>Cucujiformia</taxon>
        <taxon>Chrysomeloidea</taxon>
        <taxon>Chrysomelidae</taxon>
        <taxon>Bruchinae</taxon>
        <taxon>Bruchini</taxon>
        <taxon>Acanthoscelides</taxon>
    </lineage>
</organism>